<keyword evidence="4 5" id="KW-0472">Membrane</keyword>
<dbReference type="RefSeq" id="WP_269876490.1">
    <property type="nucleotide sequence ID" value="NZ_JAPZVM010000001.1"/>
</dbReference>
<feature type="transmembrane region" description="Helical" evidence="5">
    <location>
        <begin position="32"/>
        <end position="52"/>
    </location>
</feature>
<dbReference type="InterPro" id="IPR007016">
    <property type="entry name" value="O-antigen_ligase-rel_domated"/>
</dbReference>
<dbReference type="GO" id="GO:0016874">
    <property type="term" value="F:ligase activity"/>
    <property type="evidence" value="ECO:0007669"/>
    <property type="project" value="UniProtKB-KW"/>
</dbReference>
<feature type="transmembrane region" description="Helical" evidence="5">
    <location>
        <begin position="324"/>
        <end position="343"/>
    </location>
</feature>
<evidence type="ECO:0000313" key="7">
    <source>
        <dbReference type="EMBL" id="MCZ8371464.1"/>
    </source>
</evidence>
<organism evidence="7 8">
    <name type="scientific">Phocaeicola acetigenes</name>
    <dbReference type="NCBI Taxonomy" id="3016083"/>
    <lineage>
        <taxon>Bacteria</taxon>
        <taxon>Pseudomonadati</taxon>
        <taxon>Bacteroidota</taxon>
        <taxon>Bacteroidia</taxon>
        <taxon>Bacteroidales</taxon>
        <taxon>Bacteroidaceae</taxon>
        <taxon>Phocaeicola</taxon>
    </lineage>
</organism>
<comment type="subcellular location">
    <subcellularLocation>
        <location evidence="1">Membrane</location>
        <topology evidence="1">Multi-pass membrane protein</topology>
    </subcellularLocation>
</comment>
<keyword evidence="3 5" id="KW-1133">Transmembrane helix</keyword>
<feature type="transmembrane region" description="Helical" evidence="5">
    <location>
        <begin position="88"/>
        <end position="106"/>
    </location>
</feature>
<evidence type="ECO:0000256" key="5">
    <source>
        <dbReference type="SAM" id="Phobius"/>
    </source>
</evidence>
<evidence type="ECO:0000259" key="6">
    <source>
        <dbReference type="Pfam" id="PF04932"/>
    </source>
</evidence>
<feature type="domain" description="O-antigen ligase-related" evidence="6">
    <location>
        <begin position="194"/>
        <end position="337"/>
    </location>
</feature>
<dbReference type="EMBL" id="JAPZVM010000001">
    <property type="protein sequence ID" value="MCZ8371464.1"/>
    <property type="molecule type" value="Genomic_DNA"/>
</dbReference>
<dbReference type="Pfam" id="PF04932">
    <property type="entry name" value="Wzy_C"/>
    <property type="match status" value="1"/>
</dbReference>
<evidence type="ECO:0000256" key="4">
    <source>
        <dbReference type="ARBA" id="ARBA00023136"/>
    </source>
</evidence>
<feature type="transmembrane region" description="Helical" evidence="5">
    <location>
        <begin position="7"/>
        <end position="26"/>
    </location>
</feature>
<sequence>MTKSFSFRTILLYAFPIISWQAFMYVGFNMTILKALYFILLPIMGLYTYKEFKNCKNSYIKKRFKQLTLVIVFSIVMSWLIWNQPISLGYRSTAPILSIIFIFLLYKKKYTEKELRTFINVQFFIYTILYLFALYKAPEIVFGFDTEKELSDARGIFRITIANRGFLFLSYFMFLNNWTSQHSKKYLCLAGLAFTLIIMTTIRQVIFWSFIISLIYLFRKWKYIWILSVLLIISANIFTINVKNDSIIGSLINLTEEQVKDNKSGNTNVRFLEYEYYFTQYSDNPLTWILGNGQYHTDSSMGKNELKLNDSYGFFQSDVGYARIYVQWGIIGLLLIITLFYYPLKFKFPSNLVFLKLYIIYQIFTNIAGSWIWSEIITICVTFYMIDCFALSINKHSTTNNEIFNSNSRLQSQVS</sequence>
<comment type="caution">
    <text evidence="7">The sequence shown here is derived from an EMBL/GenBank/DDBJ whole genome shotgun (WGS) entry which is preliminary data.</text>
</comment>
<dbReference type="Proteomes" id="UP001141933">
    <property type="component" value="Unassembled WGS sequence"/>
</dbReference>
<feature type="transmembrane region" description="Helical" evidence="5">
    <location>
        <begin position="155"/>
        <end position="174"/>
    </location>
</feature>
<feature type="transmembrane region" description="Helical" evidence="5">
    <location>
        <begin position="64"/>
        <end position="82"/>
    </location>
</feature>
<name>A0ABT4PEH7_9BACT</name>
<evidence type="ECO:0000256" key="3">
    <source>
        <dbReference type="ARBA" id="ARBA00022989"/>
    </source>
</evidence>
<keyword evidence="2 5" id="KW-0812">Transmembrane</keyword>
<feature type="transmembrane region" description="Helical" evidence="5">
    <location>
        <begin position="186"/>
        <end position="217"/>
    </location>
</feature>
<feature type="transmembrane region" description="Helical" evidence="5">
    <location>
        <begin position="363"/>
        <end position="386"/>
    </location>
</feature>
<evidence type="ECO:0000256" key="1">
    <source>
        <dbReference type="ARBA" id="ARBA00004141"/>
    </source>
</evidence>
<feature type="transmembrane region" description="Helical" evidence="5">
    <location>
        <begin position="118"/>
        <end position="135"/>
    </location>
</feature>
<evidence type="ECO:0000313" key="8">
    <source>
        <dbReference type="Proteomes" id="UP001141933"/>
    </source>
</evidence>
<accession>A0ABT4PEH7</accession>
<feature type="transmembrane region" description="Helical" evidence="5">
    <location>
        <begin position="223"/>
        <end position="242"/>
    </location>
</feature>
<gene>
    <name evidence="7" type="ORF">O6P32_01930</name>
</gene>
<reference evidence="7" key="1">
    <citation type="submission" date="2022-12" db="EMBL/GenBank/DDBJ databases">
        <title>Phocaeicola acetigenes sp. nov., isolated feces from a healthy human.</title>
        <authorList>
            <person name="Do H."/>
            <person name="Ha Y.B."/>
            <person name="Kim J.-S."/>
            <person name="Suh M.K."/>
            <person name="Kim H.S."/>
            <person name="Lee J.-S."/>
        </authorList>
    </citation>
    <scope>NUCLEOTIDE SEQUENCE</scope>
    <source>
        <strain evidence="7">KGMB11183</strain>
    </source>
</reference>
<keyword evidence="8" id="KW-1185">Reference proteome</keyword>
<keyword evidence="7" id="KW-0436">Ligase</keyword>
<protein>
    <submittedName>
        <fullName evidence="7">O-antigen ligase family protein</fullName>
    </submittedName>
</protein>
<proteinExistence type="predicted"/>
<evidence type="ECO:0000256" key="2">
    <source>
        <dbReference type="ARBA" id="ARBA00022692"/>
    </source>
</evidence>